<dbReference type="OrthoDB" id="10426921at2759"/>
<dbReference type="GO" id="GO:0001682">
    <property type="term" value="P:tRNA 5'-leader removal"/>
    <property type="evidence" value="ECO:0007669"/>
    <property type="project" value="InterPro"/>
</dbReference>
<accession>A0A7J6L8S9</accession>
<dbReference type="AlphaFoldDB" id="A0A7J6L8S9"/>
<comment type="similarity">
    <text evidence="1">Belongs to the eukaryotic/archaeal RNase P protein component 2 family.</text>
</comment>
<gene>
    <name evidence="3" type="ORF">FOL47_009356</name>
</gene>
<dbReference type="Proteomes" id="UP000591131">
    <property type="component" value="Unassembled WGS sequence"/>
</dbReference>
<name>A0A7J6L8S9_PERCH</name>
<dbReference type="InterPro" id="IPR038085">
    <property type="entry name" value="Rnp2-like_sf"/>
</dbReference>
<evidence type="ECO:0000313" key="4">
    <source>
        <dbReference type="Proteomes" id="UP000591131"/>
    </source>
</evidence>
<proteinExistence type="inferred from homology"/>
<comment type="caution">
    <text evidence="3">The sequence shown here is derived from an EMBL/GenBank/DDBJ whole genome shotgun (WGS) entry which is preliminary data.</text>
</comment>
<evidence type="ECO:0000313" key="3">
    <source>
        <dbReference type="EMBL" id="KAF4655599.1"/>
    </source>
</evidence>
<dbReference type="SUPFAM" id="SSF160350">
    <property type="entry name" value="Rnp2-like"/>
    <property type="match status" value="1"/>
</dbReference>
<dbReference type="Pfam" id="PF01900">
    <property type="entry name" value="RNase_P_Rpp14"/>
    <property type="match status" value="1"/>
</dbReference>
<sequence length="120" mass="12885">MSGRVPSRYVIIELTSIDGGVNNIIKTSIENEVKSAIYINYGEYGAAMIGQLIKVYDAVPLTSNKAIVVLKVPASHCKECITSMEVSFKGVKIGGGPGRTVPVKLEWLDTVGSIDNVMLI</sequence>
<evidence type="ECO:0000256" key="1">
    <source>
        <dbReference type="ARBA" id="ARBA00010800"/>
    </source>
</evidence>
<keyword evidence="2" id="KW-0819">tRNA processing</keyword>
<keyword evidence="4" id="KW-1185">Reference proteome</keyword>
<organism evidence="3 4">
    <name type="scientific">Perkinsus chesapeaki</name>
    <name type="common">Clam parasite</name>
    <name type="synonym">Perkinsus andrewsi</name>
    <dbReference type="NCBI Taxonomy" id="330153"/>
    <lineage>
        <taxon>Eukaryota</taxon>
        <taxon>Sar</taxon>
        <taxon>Alveolata</taxon>
        <taxon>Perkinsozoa</taxon>
        <taxon>Perkinsea</taxon>
        <taxon>Perkinsida</taxon>
        <taxon>Perkinsidae</taxon>
        <taxon>Perkinsus</taxon>
    </lineage>
</organism>
<dbReference type="EMBL" id="JAAPAO010000648">
    <property type="protein sequence ID" value="KAF4655599.1"/>
    <property type="molecule type" value="Genomic_DNA"/>
</dbReference>
<dbReference type="GO" id="GO:0030677">
    <property type="term" value="C:ribonuclease P complex"/>
    <property type="evidence" value="ECO:0007669"/>
    <property type="project" value="InterPro"/>
</dbReference>
<protein>
    <submittedName>
        <fullName evidence="3">Uncharacterized protein</fullName>
    </submittedName>
</protein>
<reference evidence="3 4" key="1">
    <citation type="submission" date="2020-04" db="EMBL/GenBank/DDBJ databases">
        <title>Perkinsus chesapeaki whole genome sequence.</title>
        <authorList>
            <person name="Bogema D.R."/>
        </authorList>
    </citation>
    <scope>NUCLEOTIDE SEQUENCE [LARGE SCALE GENOMIC DNA]</scope>
    <source>
        <strain evidence="3">ATCC PRA-425</strain>
    </source>
</reference>
<dbReference type="Gene3D" id="3.30.70.3250">
    <property type="entry name" value="Ribonuclease P, Pop5 subunit"/>
    <property type="match status" value="1"/>
</dbReference>
<evidence type="ECO:0000256" key="2">
    <source>
        <dbReference type="ARBA" id="ARBA00022694"/>
    </source>
</evidence>
<dbReference type="InterPro" id="IPR002759">
    <property type="entry name" value="Pop5/Rpp14/Rnp2-like"/>
</dbReference>